<dbReference type="UniPathway" id="UPA00152"/>
<evidence type="ECO:0000256" key="1">
    <source>
        <dbReference type="ARBA" id="ARBA00001478"/>
    </source>
</evidence>
<reference evidence="12 13" key="2">
    <citation type="journal article" date="2018" name="Plant J.">
        <title>The Physcomitrella patens chromosome-scale assembly reveals moss genome structure and evolution.</title>
        <authorList>
            <person name="Lang D."/>
            <person name="Ullrich K.K."/>
            <person name="Murat F."/>
            <person name="Fuchs J."/>
            <person name="Jenkins J."/>
            <person name="Haas F.B."/>
            <person name="Piednoel M."/>
            <person name="Gundlach H."/>
            <person name="Van Bel M."/>
            <person name="Meyberg R."/>
            <person name="Vives C."/>
            <person name="Morata J."/>
            <person name="Symeonidi A."/>
            <person name="Hiss M."/>
            <person name="Muchero W."/>
            <person name="Kamisugi Y."/>
            <person name="Saleh O."/>
            <person name="Blanc G."/>
            <person name="Decker E.L."/>
            <person name="van Gessel N."/>
            <person name="Grimwood J."/>
            <person name="Hayes R.D."/>
            <person name="Graham S.W."/>
            <person name="Gunter L.E."/>
            <person name="McDaniel S.F."/>
            <person name="Hoernstein S.N.W."/>
            <person name="Larsson A."/>
            <person name="Li F.W."/>
            <person name="Perroud P.F."/>
            <person name="Phillips J."/>
            <person name="Ranjan P."/>
            <person name="Rokshar D.S."/>
            <person name="Rothfels C.J."/>
            <person name="Schneider L."/>
            <person name="Shu S."/>
            <person name="Stevenson D.W."/>
            <person name="Thummler F."/>
            <person name="Tillich M."/>
            <person name="Villarreal Aguilar J.C."/>
            <person name="Widiez T."/>
            <person name="Wong G.K."/>
            <person name="Wymore A."/>
            <person name="Zhang Y."/>
            <person name="Zimmer A.D."/>
            <person name="Quatrano R.S."/>
            <person name="Mayer K.F.X."/>
            <person name="Goodstein D."/>
            <person name="Casacuberta J.M."/>
            <person name="Vandepoele K."/>
            <person name="Reski R."/>
            <person name="Cuming A.C."/>
            <person name="Tuskan G.A."/>
            <person name="Maumus F."/>
            <person name="Salse J."/>
            <person name="Schmutz J."/>
            <person name="Rensing S.A."/>
        </authorList>
    </citation>
    <scope>NUCLEOTIDE SEQUENCE [LARGE SCALE GENOMIC DNA]</scope>
    <source>
        <strain evidence="12 13">cv. Gransden 2004</strain>
    </source>
</reference>
<dbReference type="FunFam" id="3.40.50.2000:FF:000260">
    <property type="entry name" value="Starch synthase, chloroplastic/amyloplastic"/>
    <property type="match status" value="1"/>
</dbReference>
<dbReference type="EnsemblPlants" id="Pp3c1_8710V3.3">
    <property type="protein sequence ID" value="Pp3c1_8710V3.3"/>
    <property type="gene ID" value="Pp3c1_8710"/>
</dbReference>
<feature type="domain" description="Starch synthase catalytic" evidence="11">
    <location>
        <begin position="356"/>
        <end position="595"/>
    </location>
</feature>
<accession>A0A7I4C3S0</accession>
<feature type="region of interest" description="Disordered" evidence="9">
    <location>
        <begin position="64"/>
        <end position="99"/>
    </location>
</feature>
<dbReference type="PANTHER" id="PTHR46083">
    <property type="match status" value="1"/>
</dbReference>
<evidence type="ECO:0000256" key="9">
    <source>
        <dbReference type="SAM" id="MobiDB-lite"/>
    </source>
</evidence>
<comment type="similarity">
    <text evidence="3 8">Belongs to the glycosyltransferase 1 family. Bacterial/plant glycogen synthase subfamily.</text>
</comment>
<keyword evidence="4 8" id="KW-0328">Glycosyltransferase</keyword>
<evidence type="ECO:0000256" key="2">
    <source>
        <dbReference type="ARBA" id="ARBA00004727"/>
    </source>
</evidence>
<dbReference type="NCBIfam" id="NF001905">
    <property type="entry name" value="PRK00654.2-4"/>
    <property type="match status" value="1"/>
</dbReference>
<organism evidence="12 13">
    <name type="scientific">Physcomitrium patens</name>
    <name type="common">Spreading-leaved earth moss</name>
    <name type="synonym">Physcomitrella patens</name>
    <dbReference type="NCBI Taxonomy" id="3218"/>
    <lineage>
        <taxon>Eukaryota</taxon>
        <taxon>Viridiplantae</taxon>
        <taxon>Streptophyta</taxon>
        <taxon>Embryophyta</taxon>
        <taxon>Bryophyta</taxon>
        <taxon>Bryophytina</taxon>
        <taxon>Bryopsida</taxon>
        <taxon>Funariidae</taxon>
        <taxon>Funariales</taxon>
        <taxon>Funariaceae</taxon>
        <taxon>Physcomitrium</taxon>
    </lineage>
</organism>
<dbReference type="InterPro" id="IPR001296">
    <property type="entry name" value="Glyco_trans_1"/>
</dbReference>
<dbReference type="GO" id="GO:0009011">
    <property type="term" value="F:alpha-1,4-glucan glucosyltransferase (ADP-glucose donor) activity"/>
    <property type="evidence" value="ECO:0007669"/>
    <property type="project" value="UniProtKB-EC"/>
</dbReference>
<sequence>MSTTVALGIGSITTFVRVFPHNFFSFGQMKHGCRVSLEDAATVSRCGSFRFLFTPLSTTCGIRSRNSSSKRDQVKRMRGRQSRSEVNNRMGRHGRDGPTTVQDIQKLATAAEESLPLGDGGGLCFLESSAPNGASNVEDEEKGGNGAFSGIPAEVVFVFGGCAISEVRCRSLNPRLLLLKKVLGSFVYDFLQYLIFSICDFVKADSLKSLLAQAIIEKNAISKERSENIRLHERVEPLKERLRESDTKILAQLRTYREDVEASQASIHELTSENESSVAQIPVQEMPWDSWRGLLLRIDALSDFLSQKVTKELQSVAWRREKRLRDIYVSFADEADEELVSEFMNLLQPKKRPGLHVIHIAAEIAPVAKVGGLGDVLTGLCRSLQKKGHLVEAILPKYDCMDYSRIINLRELDLELPSFFDGHMHKNKVWSGIVEGIPVYFIEPLHPAKFFRRGEYYAEPDDFRRFTYFSRAAMEFILQSGKRPDIIHSHDWQTSVVAPLYWNVYVPLGLDSARLAFTCHNFLYQGIENSEAIAACGLTVQDLMSPDQMQDNFFHNKINLLKGAIVFSNVVTTVSPTYAQEVLSPEGGKGLHGTLGAHSKKFFGILNGIDVEVWNPATDTLIDYQFTADNIDGKFVNKQKLRERLGLGNQGGDERRPLVGCVTRLAPQKGVHLIKHAIHRTLEKGGQFILLGSSNLPEVQHEFEVIARQFENHPQIRLVLKYDETLSHAIYSAADVFVIPSIFEPCGLTQMISMRYGTIPVVRRTGGLADSVFDVDDERIPQEKKNGFVFDDANEGSFNSGLDRALNYYIQRPEWWQDLVRKAMLVDFSWDSSADRYVDLYRLVLK</sequence>
<keyword evidence="8" id="KW-0934">Plastid</keyword>
<dbReference type="Gramene" id="Pp3c1_8710V3.3">
    <property type="protein sequence ID" value="Pp3c1_8710V3.3"/>
    <property type="gene ID" value="Pp3c1_8710"/>
</dbReference>
<dbReference type="HAMAP" id="MF_00484">
    <property type="entry name" value="Glycogen_synth"/>
    <property type="match status" value="1"/>
</dbReference>
<dbReference type="FunCoup" id="A0A7I4C3S0">
    <property type="interactions" value="1117"/>
</dbReference>
<name>A0A7I4C3S0_PHYPA</name>
<comment type="catalytic activity">
    <reaction evidence="1">
        <text>[(1-&gt;4)-alpha-D-glucosyl](n) + ADP-alpha-D-glucose = [(1-&gt;4)-alpha-D-glucosyl](n+1) + ADP + H(+)</text>
        <dbReference type="Rhea" id="RHEA:18189"/>
        <dbReference type="Rhea" id="RHEA-COMP:9584"/>
        <dbReference type="Rhea" id="RHEA-COMP:9587"/>
        <dbReference type="ChEBI" id="CHEBI:15378"/>
        <dbReference type="ChEBI" id="CHEBI:15444"/>
        <dbReference type="ChEBI" id="CHEBI:57498"/>
        <dbReference type="ChEBI" id="CHEBI:456216"/>
        <dbReference type="EC" id="2.4.1.21"/>
    </reaction>
</comment>
<keyword evidence="5" id="KW-0808">Transferase</keyword>
<dbReference type="InterPro" id="IPR011835">
    <property type="entry name" value="GS/SS"/>
</dbReference>
<proteinExistence type="inferred from homology"/>
<evidence type="ECO:0000313" key="13">
    <source>
        <dbReference type="Proteomes" id="UP000006727"/>
    </source>
</evidence>
<evidence type="ECO:0000256" key="4">
    <source>
        <dbReference type="ARBA" id="ARBA00022676"/>
    </source>
</evidence>
<dbReference type="Pfam" id="PF08323">
    <property type="entry name" value="Glyco_transf_5"/>
    <property type="match status" value="1"/>
</dbReference>
<evidence type="ECO:0000256" key="6">
    <source>
        <dbReference type="ARBA" id="ARBA00022922"/>
    </source>
</evidence>
<dbReference type="AlphaFoldDB" id="A0A7I4C3S0"/>
<dbReference type="InParanoid" id="A0A7I4C3S0"/>
<dbReference type="GO" id="GO:0009507">
    <property type="term" value="C:chloroplast"/>
    <property type="evidence" value="ECO:0007669"/>
    <property type="project" value="UniProtKB-SubCell"/>
</dbReference>
<feature type="domain" description="Glycosyl transferase family 1" evidence="10">
    <location>
        <begin position="653"/>
        <end position="808"/>
    </location>
</feature>
<reference evidence="12 13" key="1">
    <citation type="journal article" date="2008" name="Science">
        <title>The Physcomitrella genome reveals evolutionary insights into the conquest of land by plants.</title>
        <authorList>
            <person name="Rensing S."/>
            <person name="Lang D."/>
            <person name="Zimmer A."/>
            <person name="Terry A."/>
            <person name="Salamov A."/>
            <person name="Shapiro H."/>
            <person name="Nishiyama T."/>
            <person name="Perroud P.-F."/>
            <person name="Lindquist E."/>
            <person name="Kamisugi Y."/>
            <person name="Tanahashi T."/>
            <person name="Sakakibara K."/>
            <person name="Fujita T."/>
            <person name="Oishi K."/>
            <person name="Shin-I T."/>
            <person name="Kuroki Y."/>
            <person name="Toyoda A."/>
            <person name="Suzuki Y."/>
            <person name="Hashimoto A."/>
            <person name="Yamaguchi K."/>
            <person name="Sugano A."/>
            <person name="Kohara Y."/>
            <person name="Fujiyama A."/>
            <person name="Anterola A."/>
            <person name="Aoki S."/>
            <person name="Ashton N."/>
            <person name="Barbazuk W.B."/>
            <person name="Barker E."/>
            <person name="Bennetzen J."/>
            <person name="Bezanilla M."/>
            <person name="Blankenship R."/>
            <person name="Cho S.H."/>
            <person name="Dutcher S."/>
            <person name="Estelle M."/>
            <person name="Fawcett J.A."/>
            <person name="Gundlach H."/>
            <person name="Hanada K."/>
            <person name="Heyl A."/>
            <person name="Hicks K.A."/>
            <person name="Hugh J."/>
            <person name="Lohr M."/>
            <person name="Mayer K."/>
            <person name="Melkozernov A."/>
            <person name="Murata T."/>
            <person name="Nelson D."/>
            <person name="Pils B."/>
            <person name="Prigge M."/>
            <person name="Reiss B."/>
            <person name="Renner T."/>
            <person name="Rombauts S."/>
            <person name="Rushton P."/>
            <person name="Sanderfoot A."/>
            <person name="Schween G."/>
            <person name="Shiu S.-H."/>
            <person name="Stueber K."/>
            <person name="Theodoulou F.L."/>
            <person name="Tu H."/>
            <person name="Van de Peer Y."/>
            <person name="Verrier P.J."/>
            <person name="Waters E."/>
            <person name="Wood A."/>
            <person name="Yang L."/>
            <person name="Cove D."/>
            <person name="Cuming A."/>
            <person name="Hasebe M."/>
            <person name="Lucas S."/>
            <person name="Mishler D.B."/>
            <person name="Reski R."/>
            <person name="Grigoriev I."/>
            <person name="Quatrano R.S."/>
            <person name="Boore J.L."/>
        </authorList>
    </citation>
    <scope>NUCLEOTIDE SEQUENCE [LARGE SCALE GENOMIC DNA]</scope>
    <source>
        <strain evidence="12 13">cv. Gransden 2004</strain>
    </source>
</reference>
<keyword evidence="13" id="KW-1185">Reference proteome</keyword>
<dbReference type="SUPFAM" id="SSF53756">
    <property type="entry name" value="UDP-Glycosyltransferase/glycogen phosphorylase"/>
    <property type="match status" value="1"/>
</dbReference>
<dbReference type="EMBL" id="ABEU02000001">
    <property type="status" value="NOT_ANNOTATED_CDS"/>
    <property type="molecule type" value="Genomic_DNA"/>
</dbReference>
<evidence type="ECO:0000256" key="8">
    <source>
        <dbReference type="RuleBase" id="RU361232"/>
    </source>
</evidence>
<dbReference type="GO" id="GO:0019252">
    <property type="term" value="P:starch biosynthetic process"/>
    <property type="evidence" value="ECO:0007669"/>
    <property type="project" value="UniProtKB-UniRule"/>
</dbReference>
<reference evidence="12" key="3">
    <citation type="submission" date="2020-12" db="UniProtKB">
        <authorList>
            <consortium name="EnsemblPlants"/>
        </authorList>
    </citation>
    <scope>IDENTIFICATION</scope>
</reference>
<protein>
    <recommendedName>
        <fullName evidence="8">Starch synthase, chloroplastic/amyloplastic</fullName>
        <ecNumber evidence="8">2.4.1.-</ecNumber>
    </recommendedName>
</protein>
<keyword evidence="6 8" id="KW-0750">Starch biosynthesis</keyword>
<dbReference type="Pfam" id="PF00534">
    <property type="entry name" value="Glycos_transf_1"/>
    <property type="match status" value="1"/>
</dbReference>
<evidence type="ECO:0000259" key="11">
    <source>
        <dbReference type="Pfam" id="PF08323"/>
    </source>
</evidence>
<comment type="pathway">
    <text evidence="2 8">Glycan biosynthesis; starch biosynthesis.</text>
</comment>
<dbReference type="EC" id="2.4.1.-" evidence="8"/>
<evidence type="ECO:0000313" key="12">
    <source>
        <dbReference type="EnsemblPlants" id="Pp3c1_8710V3.3"/>
    </source>
</evidence>
<evidence type="ECO:0000259" key="10">
    <source>
        <dbReference type="Pfam" id="PF00534"/>
    </source>
</evidence>
<dbReference type="NCBIfam" id="TIGR02095">
    <property type="entry name" value="glgA"/>
    <property type="match status" value="1"/>
</dbReference>
<keyword evidence="8" id="KW-0150">Chloroplast</keyword>
<dbReference type="Proteomes" id="UP000006727">
    <property type="component" value="Chromosome 1"/>
</dbReference>
<dbReference type="Gene3D" id="3.40.50.2000">
    <property type="entry name" value="Glycogen Phosphorylase B"/>
    <property type="match status" value="2"/>
</dbReference>
<dbReference type="GO" id="GO:0004373">
    <property type="term" value="F:alpha-1,4-glucan glucosyltransferase (UDP-glucose donor) activity"/>
    <property type="evidence" value="ECO:0007669"/>
    <property type="project" value="InterPro"/>
</dbReference>
<comment type="subcellular location">
    <subcellularLocation>
        <location evidence="8">Plastid</location>
        <location evidence="8">Chloroplast</location>
    </subcellularLocation>
    <subcellularLocation>
        <location evidence="8">Plastid</location>
        <location evidence="8">Amyloplast</location>
    </subcellularLocation>
</comment>
<gene>
    <name evidence="12" type="primary">LOC112281308</name>
</gene>
<keyword evidence="7" id="KW-0809">Transit peptide</keyword>
<dbReference type="InterPro" id="IPR013534">
    <property type="entry name" value="Starch_synth_cat_dom"/>
</dbReference>
<keyword evidence="8" id="KW-0035">Amyloplast</keyword>
<dbReference type="CDD" id="cd03791">
    <property type="entry name" value="GT5_Glycogen_synthase_DULL1-like"/>
    <property type="match status" value="1"/>
</dbReference>
<dbReference type="GO" id="GO:0009501">
    <property type="term" value="C:amyloplast"/>
    <property type="evidence" value="ECO:0007669"/>
    <property type="project" value="UniProtKB-SubCell"/>
</dbReference>
<evidence type="ECO:0000256" key="7">
    <source>
        <dbReference type="ARBA" id="ARBA00022946"/>
    </source>
</evidence>
<dbReference type="PANTHER" id="PTHR46083:SF2">
    <property type="entry name" value="STARCH SYNTHASE 4, CHLOROPLASTIC_AMYLOPLASTIC-RELATED"/>
    <property type="match status" value="1"/>
</dbReference>
<evidence type="ECO:0000256" key="3">
    <source>
        <dbReference type="ARBA" id="ARBA00010281"/>
    </source>
</evidence>
<evidence type="ECO:0000256" key="5">
    <source>
        <dbReference type="ARBA" id="ARBA00022679"/>
    </source>
</evidence>